<feature type="compositionally biased region" description="Polar residues" evidence="1">
    <location>
        <begin position="66"/>
        <end position="75"/>
    </location>
</feature>
<protein>
    <submittedName>
        <fullName evidence="2">Uncharacterized protein</fullName>
    </submittedName>
</protein>
<gene>
    <name evidence="2" type="ORF">INT47_011492</name>
</gene>
<dbReference type="AlphaFoldDB" id="A0A8H7QPB2"/>
<reference evidence="2" key="1">
    <citation type="submission" date="2020-12" db="EMBL/GenBank/DDBJ databases">
        <title>Metabolic potential, ecology and presence of endohyphal bacteria is reflected in genomic diversity of Mucoromycotina.</title>
        <authorList>
            <person name="Muszewska A."/>
            <person name="Okrasinska A."/>
            <person name="Steczkiewicz K."/>
            <person name="Drgas O."/>
            <person name="Orlowska M."/>
            <person name="Perlinska-Lenart U."/>
            <person name="Aleksandrzak-Piekarczyk T."/>
            <person name="Szatraj K."/>
            <person name="Zielenkiewicz U."/>
            <person name="Pilsyk S."/>
            <person name="Malc E."/>
            <person name="Mieczkowski P."/>
            <person name="Kruszewska J.S."/>
            <person name="Biernat P."/>
            <person name="Pawlowska J."/>
        </authorList>
    </citation>
    <scope>NUCLEOTIDE SEQUENCE</scope>
    <source>
        <strain evidence="2">WA0000017839</strain>
    </source>
</reference>
<name>A0A8H7QPB2_9FUNG</name>
<keyword evidence="3" id="KW-1185">Reference proteome</keyword>
<evidence type="ECO:0000313" key="3">
    <source>
        <dbReference type="Proteomes" id="UP000603453"/>
    </source>
</evidence>
<evidence type="ECO:0000313" key="2">
    <source>
        <dbReference type="EMBL" id="KAG2195987.1"/>
    </source>
</evidence>
<feature type="region of interest" description="Disordered" evidence="1">
    <location>
        <begin position="36"/>
        <end position="75"/>
    </location>
</feature>
<dbReference type="OrthoDB" id="2228980at2759"/>
<organism evidence="2 3">
    <name type="scientific">Mucor saturninus</name>
    <dbReference type="NCBI Taxonomy" id="64648"/>
    <lineage>
        <taxon>Eukaryota</taxon>
        <taxon>Fungi</taxon>
        <taxon>Fungi incertae sedis</taxon>
        <taxon>Mucoromycota</taxon>
        <taxon>Mucoromycotina</taxon>
        <taxon>Mucoromycetes</taxon>
        <taxon>Mucorales</taxon>
        <taxon>Mucorineae</taxon>
        <taxon>Mucoraceae</taxon>
        <taxon>Mucor</taxon>
    </lineage>
</organism>
<sequence length="92" mass="10444">MSTRKYHVTVEDCPDEDDIQYNQQVGSNEIDIDKVKCDQEPPSRGSKRQAWDNTEALEEQARSEKLQNQSTAMANATETARIVKEAQQTSEV</sequence>
<dbReference type="EMBL" id="JAEPRD010000156">
    <property type="protein sequence ID" value="KAG2195987.1"/>
    <property type="molecule type" value="Genomic_DNA"/>
</dbReference>
<proteinExistence type="predicted"/>
<dbReference type="Proteomes" id="UP000603453">
    <property type="component" value="Unassembled WGS sequence"/>
</dbReference>
<comment type="caution">
    <text evidence="2">The sequence shown here is derived from an EMBL/GenBank/DDBJ whole genome shotgun (WGS) entry which is preliminary data.</text>
</comment>
<accession>A0A8H7QPB2</accession>
<evidence type="ECO:0000256" key="1">
    <source>
        <dbReference type="SAM" id="MobiDB-lite"/>
    </source>
</evidence>